<gene>
    <name evidence="3" type="ORF">HHK36_011337</name>
</gene>
<protein>
    <recommendedName>
        <fullName evidence="2">XS domain-containing protein</fullName>
    </recommendedName>
</protein>
<dbReference type="AlphaFoldDB" id="A0A834ZG41"/>
<comment type="caution">
    <text evidence="3">The sequence shown here is derived from an EMBL/GenBank/DDBJ whole genome shotgun (WGS) entry which is preliminary data.</text>
</comment>
<dbReference type="PANTHER" id="PTHR46619">
    <property type="entry name" value="RNA RECOGNITION MOTIF XS DOMAIN PROTEIN-RELATED"/>
    <property type="match status" value="1"/>
</dbReference>
<feature type="compositionally biased region" description="Polar residues" evidence="1">
    <location>
        <begin position="591"/>
        <end position="601"/>
    </location>
</feature>
<dbReference type="InterPro" id="IPR005380">
    <property type="entry name" value="XS_domain"/>
</dbReference>
<feature type="region of interest" description="Disordered" evidence="1">
    <location>
        <begin position="1"/>
        <end position="108"/>
    </location>
</feature>
<evidence type="ECO:0000313" key="4">
    <source>
        <dbReference type="Proteomes" id="UP000655225"/>
    </source>
</evidence>
<proteinExistence type="predicted"/>
<feature type="region of interest" description="Disordered" evidence="1">
    <location>
        <begin position="413"/>
        <end position="434"/>
    </location>
</feature>
<feature type="compositionally biased region" description="Basic and acidic residues" evidence="1">
    <location>
        <begin position="53"/>
        <end position="89"/>
    </location>
</feature>
<dbReference type="Proteomes" id="UP000655225">
    <property type="component" value="Unassembled WGS sequence"/>
</dbReference>
<keyword evidence="4" id="KW-1185">Reference proteome</keyword>
<dbReference type="PANTHER" id="PTHR46619:SF2">
    <property type="entry name" value="XS DOMAIN PROTEIN"/>
    <property type="match status" value="1"/>
</dbReference>
<dbReference type="InterPro" id="IPR038588">
    <property type="entry name" value="XS_domain_sf"/>
</dbReference>
<feature type="region of interest" description="Disordered" evidence="1">
    <location>
        <begin position="591"/>
        <end position="627"/>
    </location>
</feature>
<evidence type="ECO:0000313" key="3">
    <source>
        <dbReference type="EMBL" id="KAF8403236.1"/>
    </source>
</evidence>
<dbReference type="Pfam" id="PF03468">
    <property type="entry name" value="XS"/>
    <property type="match status" value="1"/>
</dbReference>
<evidence type="ECO:0000259" key="2">
    <source>
        <dbReference type="Pfam" id="PF03468"/>
    </source>
</evidence>
<evidence type="ECO:0000256" key="1">
    <source>
        <dbReference type="SAM" id="MobiDB-lite"/>
    </source>
</evidence>
<accession>A0A834ZG41</accession>
<dbReference type="GO" id="GO:0031047">
    <property type="term" value="P:regulatory ncRNA-mediated gene silencing"/>
    <property type="evidence" value="ECO:0007669"/>
    <property type="project" value="InterPro"/>
</dbReference>
<feature type="domain" description="XS" evidence="2">
    <location>
        <begin position="849"/>
        <end position="936"/>
    </location>
</feature>
<name>A0A834ZG41_TETSI</name>
<reference evidence="3 4" key="1">
    <citation type="submission" date="2020-04" db="EMBL/GenBank/DDBJ databases">
        <title>Plant Genome Project.</title>
        <authorList>
            <person name="Zhang R.-G."/>
        </authorList>
    </citation>
    <scope>NUCLEOTIDE SEQUENCE [LARGE SCALE GENOMIC DNA]</scope>
    <source>
        <strain evidence="3">YNK0</strain>
        <tissue evidence="3">Leaf</tissue>
    </source>
</reference>
<feature type="compositionally biased region" description="Basic and acidic residues" evidence="1">
    <location>
        <begin position="602"/>
        <end position="612"/>
    </location>
</feature>
<feature type="region of interest" description="Disordered" evidence="1">
    <location>
        <begin position="643"/>
        <end position="675"/>
    </location>
</feature>
<sequence length="965" mass="109424">MRSRRPGDVRTRSPPPKMREQRSEWRPDPYSLTHRDKREDRPPCSLQSLSPSKLERSRQILGRDGRSASVERRDYARHLDGGGRSDRVRSRSPSVGKLGNRSQFDKGLSHRDSFSMEFRSKYLSDLNGDPNLRLQHFSGYGLDSSRINKEKVIQGSGSSARNGHGILLQKSMPMEDGMVRTFFGLPPDGPTIKYGQIDRDFESSASRNLSRGFLKDEDLRCRDRDHLHPDKLSAKESYNEEEKVSFYSRDVSFPIMPASQLKAFASTSSGISKGDFLGSYCDGLRLPSDGFGGSGGKFTDPFGCDGHGQSLRDPELRQNDLTCYQRSPPNPVRGEPRDYIYPELVRRERSDLGYIADELYRRVSPNDRVDYVHSNVLRPSVMDHVIKSVDGNENSRGNLRERALWDHRSLQEQPVSDYPDMNQTSHAANQDGEYLGSRSAHLDFERRLSRDREISHPVVDYGFGRDAGPGFYKDRLRSLPMSEGDPDLYIPKKQRLIGIYEPSERVLKREYDMGEEMSRHNPRCMLSSNWNSSSEVQDLGDNNKQLIGEDMGGLSLSKKLGFVHTRYRNAGRTFDGMVHYRVSASDDWLSSQDQPVQLHGNSSEHHRSAGRDIKRRLRPRPPNFHNSYLLDTKKIHKPYKFGKKSQDGHHGGVNVHDVDPSEDGMIPAKSDPPEDSEEFKQMVHKAFFKFSKYLNVNPSHRRLYKEQGKAGNLTCIVCGSLSKEFVDTRRLVTHAYMSLKVGLRAQHLGYHKALCVLMGWNVAPLDNSMWVHRVLPNAESLALKEDLILWPPLVIIHNSSILNNDPDGRKMVTIDVLEAILRGPSYGKVYKKADMSLWSLCKVVDPSFDRGFGGGKAKVCRGKPADQSIMVVKFLGTFSGLQEAERLHKYYAENKRGRVEFQQITSNSGSGEAGRMQADNLELVLYGHMGIAEDLDKLDFETKKRCVVKSKKDIQDIADAPLKPE</sequence>
<feature type="compositionally biased region" description="Basic and acidic residues" evidence="1">
    <location>
        <begin position="1"/>
        <end position="42"/>
    </location>
</feature>
<dbReference type="OrthoDB" id="777694at2759"/>
<dbReference type="EMBL" id="JABCRI010000007">
    <property type="protein sequence ID" value="KAF8403236.1"/>
    <property type="molecule type" value="Genomic_DNA"/>
</dbReference>
<organism evidence="3 4">
    <name type="scientific">Tetracentron sinense</name>
    <name type="common">Spur-leaf</name>
    <dbReference type="NCBI Taxonomy" id="13715"/>
    <lineage>
        <taxon>Eukaryota</taxon>
        <taxon>Viridiplantae</taxon>
        <taxon>Streptophyta</taxon>
        <taxon>Embryophyta</taxon>
        <taxon>Tracheophyta</taxon>
        <taxon>Spermatophyta</taxon>
        <taxon>Magnoliopsida</taxon>
        <taxon>Trochodendrales</taxon>
        <taxon>Trochodendraceae</taxon>
        <taxon>Tetracentron</taxon>
    </lineage>
</organism>
<dbReference type="OMA" id="IVCGRSY"/>
<dbReference type="Gene3D" id="3.30.70.2890">
    <property type="entry name" value="XS domain"/>
    <property type="match status" value="1"/>
</dbReference>